<accession>G0R1K7</accession>
<reference evidence="1 2" key="1">
    <citation type="submission" date="2011-07" db="EMBL/GenBank/DDBJ databases">
        <authorList>
            <person name="Coyne R."/>
            <person name="Brami D."/>
            <person name="Johnson J."/>
            <person name="Hostetler J."/>
            <person name="Hannick L."/>
            <person name="Clark T."/>
            <person name="Cassidy-Hanley D."/>
            <person name="Inman J."/>
        </authorList>
    </citation>
    <scope>NUCLEOTIDE SEQUENCE [LARGE SCALE GENOMIC DNA]</scope>
    <source>
        <strain evidence="1 2">G5</strain>
    </source>
</reference>
<feature type="non-terminal residue" evidence="1">
    <location>
        <position position="1"/>
    </location>
</feature>
<dbReference type="eggNOG" id="ENOG502R2S5">
    <property type="taxonomic scope" value="Eukaryota"/>
</dbReference>
<dbReference type="OrthoDB" id="311039at2759"/>
<keyword evidence="2" id="KW-1185">Reference proteome</keyword>
<evidence type="ECO:0000313" key="1">
    <source>
        <dbReference type="EMBL" id="EGR28656.1"/>
    </source>
</evidence>
<organism evidence="1 2">
    <name type="scientific">Ichthyophthirius multifiliis</name>
    <name type="common">White spot disease agent</name>
    <name type="synonym">Ich</name>
    <dbReference type="NCBI Taxonomy" id="5932"/>
    <lineage>
        <taxon>Eukaryota</taxon>
        <taxon>Sar</taxon>
        <taxon>Alveolata</taxon>
        <taxon>Ciliophora</taxon>
        <taxon>Intramacronucleata</taxon>
        <taxon>Oligohymenophorea</taxon>
        <taxon>Hymenostomatida</taxon>
        <taxon>Ophryoglenina</taxon>
        <taxon>Ichthyophthirius</taxon>
    </lineage>
</organism>
<dbReference type="Proteomes" id="UP000008983">
    <property type="component" value="Unassembled WGS sequence"/>
</dbReference>
<dbReference type="EMBL" id="GL984221">
    <property type="protein sequence ID" value="EGR28656.1"/>
    <property type="molecule type" value="Genomic_DNA"/>
</dbReference>
<gene>
    <name evidence="1" type="ORF">IMG5_171100</name>
</gene>
<dbReference type="OMA" id="MEYQRKQ"/>
<dbReference type="AlphaFoldDB" id="G0R1K7"/>
<dbReference type="Pfam" id="PF05348">
    <property type="entry name" value="UMP1"/>
    <property type="match status" value="1"/>
</dbReference>
<sequence>KLYGEEEAKMKTYARLYGSQLPMILTIERNILAQPTRLPGEKQSLFGLQVLMNKYNEIGFEDFLGLEKPYVKQLSAHDRFLQSFD</sequence>
<dbReference type="RefSeq" id="XP_004029892.1">
    <property type="nucleotide sequence ID" value="XM_004029844.1"/>
</dbReference>
<evidence type="ECO:0000313" key="2">
    <source>
        <dbReference type="Proteomes" id="UP000008983"/>
    </source>
</evidence>
<name>G0R1K7_ICHMU</name>
<proteinExistence type="predicted"/>
<protein>
    <submittedName>
        <fullName evidence="1">Uncharacterized protein</fullName>
    </submittedName>
</protein>
<dbReference type="GeneID" id="14904736"/>
<dbReference type="InParanoid" id="G0R1K7"/>